<sequence>MDSRGWASGWSPSQNSQSNPRLTYEDWSFVPKVAGTNAYDPDVSFAGEPAGIALTASWPSDQNNQENVCTHPRGYQSCVCHSPGTAHAQAASHSSAYVAPDNMPLVHSDIANSDPVSFGNGGQPGGDTGQFLGPADRREMRPRSVPSSVEHYMQDRQSHEELACGLGTSDVRQSKTRRRRKITLAILDKDLKVQDRRS</sequence>
<feature type="compositionally biased region" description="Polar residues" evidence="1">
    <location>
        <begin position="10"/>
        <end position="21"/>
    </location>
</feature>
<comment type="caution">
    <text evidence="2">The sequence shown here is derived from an EMBL/GenBank/DDBJ whole genome shotgun (WGS) entry which is preliminary data.</text>
</comment>
<name>A0AAW0QV18_9PEZI</name>
<feature type="compositionally biased region" description="Basic and acidic residues" evidence="1">
    <location>
        <begin position="152"/>
        <end position="162"/>
    </location>
</feature>
<proteinExistence type="predicted"/>
<feature type="region of interest" description="Disordered" evidence="1">
    <location>
        <begin position="1"/>
        <end position="22"/>
    </location>
</feature>
<organism evidence="2 3">
    <name type="scientific">Apiospora kogelbergensis</name>
    <dbReference type="NCBI Taxonomy" id="1337665"/>
    <lineage>
        <taxon>Eukaryota</taxon>
        <taxon>Fungi</taxon>
        <taxon>Dikarya</taxon>
        <taxon>Ascomycota</taxon>
        <taxon>Pezizomycotina</taxon>
        <taxon>Sordariomycetes</taxon>
        <taxon>Xylariomycetidae</taxon>
        <taxon>Amphisphaeriales</taxon>
        <taxon>Apiosporaceae</taxon>
        <taxon>Apiospora</taxon>
    </lineage>
</organism>
<gene>
    <name evidence="2" type="ORF">PG999_009259</name>
</gene>
<accession>A0AAW0QV18</accession>
<dbReference type="AlphaFoldDB" id="A0AAW0QV18"/>
<feature type="region of interest" description="Disordered" evidence="1">
    <location>
        <begin position="113"/>
        <end position="178"/>
    </location>
</feature>
<feature type="compositionally biased region" description="Gly residues" evidence="1">
    <location>
        <begin position="119"/>
        <end position="128"/>
    </location>
</feature>
<evidence type="ECO:0000313" key="2">
    <source>
        <dbReference type="EMBL" id="KAK8105900.1"/>
    </source>
</evidence>
<evidence type="ECO:0000256" key="1">
    <source>
        <dbReference type="SAM" id="MobiDB-lite"/>
    </source>
</evidence>
<protein>
    <submittedName>
        <fullName evidence="2">Uncharacterized protein</fullName>
    </submittedName>
</protein>
<reference evidence="2 3" key="1">
    <citation type="submission" date="2023-01" db="EMBL/GenBank/DDBJ databases">
        <title>Analysis of 21 Apiospora genomes using comparative genomics revels a genus with tremendous synthesis potential of carbohydrate active enzymes and secondary metabolites.</title>
        <authorList>
            <person name="Sorensen T."/>
        </authorList>
    </citation>
    <scope>NUCLEOTIDE SEQUENCE [LARGE SCALE GENOMIC DNA]</scope>
    <source>
        <strain evidence="2 3">CBS 117206</strain>
    </source>
</reference>
<keyword evidence="3" id="KW-1185">Reference proteome</keyword>
<dbReference type="EMBL" id="JAQQWP010000008">
    <property type="protein sequence ID" value="KAK8105900.1"/>
    <property type="molecule type" value="Genomic_DNA"/>
</dbReference>
<evidence type="ECO:0000313" key="3">
    <source>
        <dbReference type="Proteomes" id="UP001392437"/>
    </source>
</evidence>
<dbReference type="Proteomes" id="UP001392437">
    <property type="component" value="Unassembled WGS sequence"/>
</dbReference>